<dbReference type="InterPro" id="IPR029045">
    <property type="entry name" value="ClpP/crotonase-like_dom_sf"/>
</dbReference>
<evidence type="ECO:0000259" key="1">
    <source>
        <dbReference type="Pfam" id="PF03572"/>
    </source>
</evidence>
<dbReference type="InterPro" id="IPR005151">
    <property type="entry name" value="Tail-specific_protease"/>
</dbReference>
<evidence type="ECO:0000313" key="3">
    <source>
        <dbReference type="Proteomes" id="UP001163719"/>
    </source>
</evidence>
<dbReference type="RefSeq" id="WP_264744100.1">
    <property type="nucleotide sequence ID" value="NZ_JAPDHV010000006.1"/>
</dbReference>
<keyword evidence="3" id="KW-1185">Reference proteome</keyword>
<accession>A0ABT3HRD1</accession>
<reference evidence="2" key="1">
    <citation type="submission" date="2022-10" db="EMBL/GenBank/DDBJ databases">
        <title>Chryseobacterium babae sp. nov. isolated from the gut of the beetle Oryctes rhinoceros, and Chryseobacterium kimseyorum sp. nov., isolated from a stick insect rearing cage.</title>
        <authorList>
            <person name="Shelomi M."/>
            <person name="Han C.-J."/>
            <person name="Chen W.-M."/>
            <person name="Chen H.-K."/>
            <person name="Liaw S.-J."/>
            <person name="Muhle E."/>
            <person name="Clermont D."/>
        </authorList>
    </citation>
    <scope>NUCLEOTIDE SEQUENCE</scope>
    <source>
        <strain evidence="2">WLa1L2M3</strain>
    </source>
</reference>
<gene>
    <name evidence="2" type="ORF">OH806_12975</name>
</gene>
<name>A0ABT3HRD1_9FLAO</name>
<protein>
    <submittedName>
        <fullName evidence="2">S41 family peptidase</fullName>
    </submittedName>
</protein>
<dbReference type="Gene3D" id="3.90.226.10">
    <property type="entry name" value="2-enoyl-CoA Hydratase, Chain A, domain 1"/>
    <property type="match status" value="1"/>
</dbReference>
<dbReference type="EMBL" id="JAPDHV010000006">
    <property type="protein sequence ID" value="MCW3162178.1"/>
    <property type="molecule type" value="Genomic_DNA"/>
</dbReference>
<organism evidence="2 3">
    <name type="scientific">Chryseobacterium oryctis</name>
    <dbReference type="NCBI Taxonomy" id="2952618"/>
    <lineage>
        <taxon>Bacteria</taxon>
        <taxon>Pseudomonadati</taxon>
        <taxon>Bacteroidota</taxon>
        <taxon>Flavobacteriia</taxon>
        <taxon>Flavobacteriales</taxon>
        <taxon>Weeksellaceae</taxon>
        <taxon>Chryseobacterium group</taxon>
        <taxon>Chryseobacterium</taxon>
    </lineage>
</organism>
<proteinExistence type="predicted"/>
<evidence type="ECO:0000313" key="2">
    <source>
        <dbReference type="EMBL" id="MCW3162178.1"/>
    </source>
</evidence>
<dbReference type="SUPFAM" id="SSF52096">
    <property type="entry name" value="ClpP/crotonase"/>
    <property type="match status" value="1"/>
</dbReference>
<comment type="caution">
    <text evidence="2">The sequence shown here is derived from an EMBL/GenBank/DDBJ whole genome shotgun (WGS) entry which is preliminary data.</text>
</comment>
<feature type="domain" description="Tail specific protease" evidence="1">
    <location>
        <begin position="378"/>
        <end position="544"/>
    </location>
</feature>
<dbReference type="Proteomes" id="UP001163719">
    <property type="component" value="Unassembled WGS sequence"/>
</dbReference>
<sequence length="570" mass="66630">MKTKFLFFFTLLTNLIFAQTKDEIQNLKDFANIYSVIRHFHPSDESAKMKWDFFAVYGVEEILKTKNQKEFQDKIKELFLPIAPSITFGEKEHQWKAQDTRPVYWCNMGLASGSKGETYKRFRKNLDEFNLKIKDLPIPEKVYKLKLSNNFDVNIPLIVYEINGKTIPEGNIEKFTKLGPNTFDKNTAIANFIIMWSGLRHFFPYQDEMQIDWDKILVEGIKATFKNKSEEENMFTLRKISHYFNDGHMWITYPKYSQINSFSPGIKTQFFRNTNQLVVTNILGDVPNLKKGDIITKINGENTKAVIDSIKEYWSGSDQYNINNTLRELFKGKENTELSINLEDGKLITLKRNYKINQNMEFFNQDNSFEMKELDKEILYLNLQNLTTENVESNIEYIRSFKKIILDLRGYPKKGKGGANSMIRNFFWDRNNVKFMAYPKIENPFFENVIFTDFFGWNYKKKHELNAKIVLLMHEGNGSYQESIPQYLKANNFVTTMGRRTGGVNGNINYVNLLTGMTYSFTGMKVRNTDGSQFHGLGLEPDIIIDYNLEGIKNGKDTFIEKAVEYLNKE</sequence>
<dbReference type="Pfam" id="PF03572">
    <property type="entry name" value="Peptidase_S41"/>
    <property type="match status" value="1"/>
</dbReference>
<dbReference type="Gene3D" id="3.30.750.44">
    <property type="match status" value="1"/>
</dbReference>